<reference evidence="1" key="1">
    <citation type="submission" date="2021-05" db="EMBL/GenBank/DDBJ databases">
        <authorList>
            <person name="Scholz U."/>
            <person name="Mascher M."/>
            <person name="Fiebig A."/>
        </authorList>
    </citation>
    <scope>NUCLEOTIDE SEQUENCE [LARGE SCALE GENOMIC DNA]</scope>
</reference>
<dbReference type="Proteomes" id="UP001732700">
    <property type="component" value="Chromosome 5A"/>
</dbReference>
<organism evidence="1 2">
    <name type="scientific">Avena sativa</name>
    <name type="common">Oat</name>
    <dbReference type="NCBI Taxonomy" id="4498"/>
    <lineage>
        <taxon>Eukaryota</taxon>
        <taxon>Viridiplantae</taxon>
        <taxon>Streptophyta</taxon>
        <taxon>Embryophyta</taxon>
        <taxon>Tracheophyta</taxon>
        <taxon>Spermatophyta</taxon>
        <taxon>Magnoliopsida</taxon>
        <taxon>Liliopsida</taxon>
        <taxon>Poales</taxon>
        <taxon>Poaceae</taxon>
        <taxon>BOP clade</taxon>
        <taxon>Pooideae</taxon>
        <taxon>Poodae</taxon>
        <taxon>Poeae</taxon>
        <taxon>Poeae Chloroplast Group 1 (Aveneae type)</taxon>
        <taxon>Aveninae</taxon>
        <taxon>Avena</taxon>
    </lineage>
</organism>
<accession>A0ACD5XMG2</accession>
<name>A0ACD5XMG2_AVESA</name>
<dbReference type="EnsemblPlants" id="AVESA.00010b.r2.5AG0849840.2">
    <property type="protein sequence ID" value="AVESA.00010b.r2.5AG0849840.2.CDS"/>
    <property type="gene ID" value="AVESA.00010b.r2.5AG0849840"/>
</dbReference>
<sequence>MRPAPAIEHYPVQQLPASSLHGRLRSTEKMETESRRLFATESIGGRAVYKVHAVTVAAGILLVLYYRATHIPAAGEGRAAWLGMFAAELWYSAYWVITQSVRWNPVRRHPFRDRLAARYGERLPRVDIFVCTADPQSEPPSLVISTILSIMAYDYPAEKLSVYLSDDGGSILTFYAMWEASSFAKHWLPFCKRYNIEPRSPAAYFSESHGLQDLCNQKEWSLIKDMYEEMTERIDTAVMSGKIPEEIKANHKGFDEWNLEINSKDHQPIVQILIDGKDENAVDNEGNVIPTLVYMAREKRPQHHHNFKAGAMNALIRVSSVISNSPIIMNVDCDMYSNNKDTIRDALCFFLDEEMGHKIGFVQYPQTYNNMTKNDIYGNSMHVISKVELRGFDSVGGPLYIGTGCFHRREILCGRIFTEEYKEDWDGGIKEKKQEHIYEVEKKAKSLATCTYEHDTQWGDEIGLKYGCPVEDVITGLAIHCRGWESVLNSPTRPAFVGVGPTTLAQTLLQHKRWSEGNLIIFLSKYCPFLFGHGKIKLRHQMGYCIYGLWAPNSLATLYYVTIPSLALLKGTPLFPEITSPWIAPFIYVFCVKNIYSLYEALSCGDTLKGWWNGQRMWMVKRITSYLFGVIDTLRKLLGLSQMTFAVSSKVSDEDVSKRYEQEIMEFGSSAPEYVIISTIALINLVCLVGGLRHFMTGGWNALLNVFFPQLILCEMLVITNIPLYEAMFLRKDKGSIPFSVTLASIVFVVLAFLVEILVPIV</sequence>
<evidence type="ECO:0000313" key="2">
    <source>
        <dbReference type="Proteomes" id="UP001732700"/>
    </source>
</evidence>
<evidence type="ECO:0000313" key="1">
    <source>
        <dbReference type="EnsemblPlants" id="AVESA.00010b.r2.5AG0849840.2.CDS"/>
    </source>
</evidence>
<keyword evidence="2" id="KW-1185">Reference proteome</keyword>
<protein>
    <submittedName>
        <fullName evidence="1">Uncharacterized protein</fullName>
    </submittedName>
</protein>
<proteinExistence type="predicted"/>
<reference evidence="1" key="2">
    <citation type="submission" date="2025-09" db="UniProtKB">
        <authorList>
            <consortium name="EnsemblPlants"/>
        </authorList>
    </citation>
    <scope>IDENTIFICATION</scope>
</reference>